<organism evidence="4 5">
    <name type="scientific">Podospora aff. communis PSN243</name>
    <dbReference type="NCBI Taxonomy" id="3040156"/>
    <lineage>
        <taxon>Eukaryota</taxon>
        <taxon>Fungi</taxon>
        <taxon>Dikarya</taxon>
        <taxon>Ascomycota</taxon>
        <taxon>Pezizomycotina</taxon>
        <taxon>Sordariomycetes</taxon>
        <taxon>Sordariomycetidae</taxon>
        <taxon>Sordariales</taxon>
        <taxon>Podosporaceae</taxon>
        <taxon>Podospora</taxon>
    </lineage>
</organism>
<dbReference type="AlphaFoldDB" id="A0AAV9GDP8"/>
<proteinExistence type="predicted"/>
<gene>
    <name evidence="4" type="ORF">QBC34DRAFT_411438</name>
</gene>
<evidence type="ECO:0000259" key="3">
    <source>
        <dbReference type="PROSITE" id="PS50280"/>
    </source>
</evidence>
<dbReference type="GO" id="GO:0005634">
    <property type="term" value="C:nucleus"/>
    <property type="evidence" value="ECO:0007669"/>
    <property type="project" value="TreeGrafter"/>
</dbReference>
<dbReference type="GO" id="GO:0003682">
    <property type="term" value="F:chromatin binding"/>
    <property type="evidence" value="ECO:0007669"/>
    <property type="project" value="TreeGrafter"/>
</dbReference>
<comment type="caution">
    <text evidence="4">The sequence shown here is derived from an EMBL/GenBank/DDBJ whole genome shotgun (WGS) entry which is preliminary data.</text>
</comment>
<evidence type="ECO:0000313" key="5">
    <source>
        <dbReference type="Proteomes" id="UP001321760"/>
    </source>
</evidence>
<dbReference type="InterPro" id="IPR001214">
    <property type="entry name" value="SET_dom"/>
</dbReference>
<dbReference type="GO" id="GO:0031507">
    <property type="term" value="P:heterochromatin formation"/>
    <property type="evidence" value="ECO:0007669"/>
    <property type="project" value="TreeGrafter"/>
</dbReference>
<dbReference type="PROSITE" id="PS50280">
    <property type="entry name" value="SET"/>
    <property type="match status" value="1"/>
</dbReference>
<dbReference type="InterPro" id="IPR046341">
    <property type="entry name" value="SET_dom_sf"/>
</dbReference>
<dbReference type="SMART" id="SM00317">
    <property type="entry name" value="SET"/>
    <property type="match status" value="1"/>
</dbReference>
<keyword evidence="1" id="KW-0805">Transcription regulation</keyword>
<dbReference type="Gene3D" id="2.170.270.10">
    <property type="entry name" value="SET domain"/>
    <property type="match status" value="1"/>
</dbReference>
<reference evidence="4" key="1">
    <citation type="journal article" date="2023" name="Mol. Phylogenet. Evol.">
        <title>Genome-scale phylogeny and comparative genomics of the fungal order Sordariales.</title>
        <authorList>
            <person name="Hensen N."/>
            <person name="Bonometti L."/>
            <person name="Westerberg I."/>
            <person name="Brannstrom I.O."/>
            <person name="Guillou S."/>
            <person name="Cros-Aarteil S."/>
            <person name="Calhoun S."/>
            <person name="Haridas S."/>
            <person name="Kuo A."/>
            <person name="Mondo S."/>
            <person name="Pangilinan J."/>
            <person name="Riley R."/>
            <person name="LaButti K."/>
            <person name="Andreopoulos B."/>
            <person name="Lipzen A."/>
            <person name="Chen C."/>
            <person name="Yan M."/>
            <person name="Daum C."/>
            <person name="Ng V."/>
            <person name="Clum A."/>
            <person name="Steindorff A."/>
            <person name="Ohm R.A."/>
            <person name="Martin F."/>
            <person name="Silar P."/>
            <person name="Natvig D.O."/>
            <person name="Lalanne C."/>
            <person name="Gautier V."/>
            <person name="Ament-Velasquez S.L."/>
            <person name="Kruys A."/>
            <person name="Hutchinson M.I."/>
            <person name="Powell A.J."/>
            <person name="Barry K."/>
            <person name="Miller A.N."/>
            <person name="Grigoriev I.V."/>
            <person name="Debuchy R."/>
            <person name="Gladieux P."/>
            <person name="Hiltunen Thoren M."/>
            <person name="Johannesson H."/>
        </authorList>
    </citation>
    <scope>NUCLEOTIDE SEQUENCE</scope>
    <source>
        <strain evidence="4">PSN243</strain>
    </source>
</reference>
<dbReference type="PANTHER" id="PTHR45747">
    <property type="entry name" value="HISTONE-LYSINE N-METHYLTRANSFERASE E(Z)"/>
    <property type="match status" value="1"/>
</dbReference>
<accession>A0AAV9GDP8</accession>
<dbReference type="PANTHER" id="PTHR45747:SF4">
    <property type="entry name" value="HISTONE-LYSINE N-METHYLTRANSFERASE E(Z)"/>
    <property type="match status" value="1"/>
</dbReference>
<name>A0AAV9GDP8_9PEZI</name>
<dbReference type="Pfam" id="PF00856">
    <property type="entry name" value="SET"/>
    <property type="match status" value="1"/>
</dbReference>
<reference evidence="4" key="2">
    <citation type="submission" date="2023-05" db="EMBL/GenBank/DDBJ databases">
        <authorList>
            <consortium name="Lawrence Berkeley National Laboratory"/>
            <person name="Steindorff A."/>
            <person name="Hensen N."/>
            <person name="Bonometti L."/>
            <person name="Westerberg I."/>
            <person name="Brannstrom I.O."/>
            <person name="Guillou S."/>
            <person name="Cros-Aarteil S."/>
            <person name="Calhoun S."/>
            <person name="Haridas S."/>
            <person name="Kuo A."/>
            <person name="Mondo S."/>
            <person name="Pangilinan J."/>
            <person name="Riley R."/>
            <person name="Labutti K."/>
            <person name="Andreopoulos B."/>
            <person name="Lipzen A."/>
            <person name="Chen C."/>
            <person name="Yanf M."/>
            <person name="Daum C."/>
            <person name="Ng V."/>
            <person name="Clum A."/>
            <person name="Ohm R."/>
            <person name="Martin F."/>
            <person name="Silar P."/>
            <person name="Natvig D."/>
            <person name="Lalanne C."/>
            <person name="Gautier V."/>
            <person name="Ament-Velasquez S.L."/>
            <person name="Kruys A."/>
            <person name="Hutchinson M.I."/>
            <person name="Powell A.J."/>
            <person name="Barry K."/>
            <person name="Miller A.N."/>
            <person name="Grigoriev I.V."/>
            <person name="Debuchy R."/>
            <person name="Gladieux P."/>
            <person name="Thoren M.H."/>
            <person name="Johannesson H."/>
        </authorList>
    </citation>
    <scope>NUCLEOTIDE SEQUENCE</scope>
    <source>
        <strain evidence="4">PSN243</strain>
    </source>
</reference>
<protein>
    <recommendedName>
        <fullName evidence="3">SET domain-containing protein</fullName>
    </recommendedName>
</protein>
<keyword evidence="5" id="KW-1185">Reference proteome</keyword>
<dbReference type="InterPro" id="IPR045318">
    <property type="entry name" value="EZH1/2-like"/>
</dbReference>
<evidence type="ECO:0000313" key="4">
    <source>
        <dbReference type="EMBL" id="KAK4446558.1"/>
    </source>
</evidence>
<dbReference type="Proteomes" id="UP001321760">
    <property type="component" value="Unassembled WGS sequence"/>
</dbReference>
<dbReference type="EMBL" id="MU865956">
    <property type="protein sequence ID" value="KAK4446558.1"/>
    <property type="molecule type" value="Genomic_DNA"/>
</dbReference>
<sequence length="140" mass="15454">MGNGVYLKEGNTIPTGTILGLYLGEIMPYDDEAVRGSRYVYQLFSKDRPHRWNDVAIDAAVHGNWTRFVNSHCEPNVRATVEMVGGVLFVTFTAARELEGGGQLFVSYGPGYFWGENGEGTCECGWKEGKHLPPSFNGSE</sequence>
<dbReference type="SUPFAM" id="SSF82199">
    <property type="entry name" value="SET domain"/>
    <property type="match status" value="1"/>
</dbReference>
<keyword evidence="2" id="KW-0804">Transcription</keyword>
<feature type="domain" description="SET" evidence="3">
    <location>
        <begin position="1"/>
        <end position="109"/>
    </location>
</feature>
<evidence type="ECO:0000256" key="1">
    <source>
        <dbReference type="ARBA" id="ARBA00023015"/>
    </source>
</evidence>
<evidence type="ECO:0000256" key="2">
    <source>
        <dbReference type="ARBA" id="ARBA00023163"/>
    </source>
</evidence>
<dbReference type="GO" id="GO:0046976">
    <property type="term" value="F:histone H3K27 methyltransferase activity"/>
    <property type="evidence" value="ECO:0007669"/>
    <property type="project" value="TreeGrafter"/>
</dbReference>